<gene>
    <name evidence="2" type="ORF">DRF57_06050</name>
</gene>
<dbReference type="Proteomes" id="UP000256491">
    <property type="component" value="Unassembled WGS sequence"/>
</dbReference>
<proteinExistence type="predicted"/>
<evidence type="ECO:0000313" key="3">
    <source>
        <dbReference type="Proteomes" id="UP000256491"/>
    </source>
</evidence>
<evidence type="ECO:0000313" key="2">
    <source>
        <dbReference type="EMBL" id="REC76949.1"/>
    </source>
</evidence>
<sequence>MERDSTLFSAANSGDIDKLKTFFTKDLEFFHDTGGLAGYEETVDNFLKVAKNYAYTRRILVPGTVEVYPVKDYGAIQSGVHQFCRLENGVLTHCGTFKFVHIWKHTDEGWMISRVVSYGH</sequence>
<organism evidence="2 3">
    <name type="scientific">Chryseobacterium rhizosphaerae</name>
    <dbReference type="NCBI Taxonomy" id="395937"/>
    <lineage>
        <taxon>Bacteria</taxon>
        <taxon>Pseudomonadati</taxon>
        <taxon>Bacteroidota</taxon>
        <taxon>Flavobacteriia</taxon>
        <taxon>Flavobacteriales</taxon>
        <taxon>Weeksellaceae</taxon>
        <taxon>Chryseobacterium group</taxon>
        <taxon>Chryseobacterium</taxon>
    </lineage>
</organism>
<dbReference type="EMBL" id="QNUF01000005">
    <property type="protein sequence ID" value="REC76949.1"/>
    <property type="molecule type" value="Genomic_DNA"/>
</dbReference>
<dbReference type="Pfam" id="PF14534">
    <property type="entry name" value="DUF4440"/>
    <property type="match status" value="1"/>
</dbReference>
<dbReference type="Gene3D" id="3.10.450.50">
    <property type="match status" value="1"/>
</dbReference>
<feature type="domain" description="DUF4440" evidence="1">
    <location>
        <begin position="3"/>
        <end position="112"/>
    </location>
</feature>
<dbReference type="InterPro" id="IPR032710">
    <property type="entry name" value="NTF2-like_dom_sf"/>
</dbReference>
<dbReference type="RefSeq" id="WP_115917436.1">
    <property type="nucleotide sequence ID" value="NZ_BJYH01000005.1"/>
</dbReference>
<accession>A0ABX9INJ4</accession>
<reference evidence="2 3" key="1">
    <citation type="journal article" date="2010" name="Syst. Appl. Microbiol.">
        <title>Four new species of Chryseobacterium from the rhizosphere of coastal sand dune plants, Chryseobacterium elymi sp. nov., Chryseobacterium hagamense sp. nov., Chryseobacterium lathyri sp. nov. and Chryseobacterium rhizosphaerae sp. nov.</title>
        <authorList>
            <person name="Cho S.H."/>
            <person name="Lee K.S."/>
            <person name="Shin D.S."/>
            <person name="Han J.H."/>
            <person name="Park K.S."/>
            <person name="Lee C.H."/>
            <person name="Park K.H."/>
            <person name="Kim S.B."/>
        </authorList>
    </citation>
    <scope>NUCLEOTIDE SEQUENCE [LARGE SCALE GENOMIC DNA]</scope>
    <source>
        <strain evidence="2 3">KCTC 22548</strain>
    </source>
</reference>
<keyword evidence="3" id="KW-1185">Reference proteome</keyword>
<dbReference type="InterPro" id="IPR027843">
    <property type="entry name" value="DUF4440"/>
</dbReference>
<name>A0ABX9INJ4_9FLAO</name>
<protein>
    <submittedName>
        <fullName evidence="2">Nuclear transport factor 2 family protein</fullName>
    </submittedName>
</protein>
<evidence type="ECO:0000259" key="1">
    <source>
        <dbReference type="Pfam" id="PF14534"/>
    </source>
</evidence>
<comment type="caution">
    <text evidence="2">The sequence shown here is derived from an EMBL/GenBank/DDBJ whole genome shotgun (WGS) entry which is preliminary data.</text>
</comment>
<dbReference type="SUPFAM" id="SSF54427">
    <property type="entry name" value="NTF2-like"/>
    <property type="match status" value="1"/>
</dbReference>